<feature type="coiled-coil region" evidence="1">
    <location>
        <begin position="96"/>
        <end position="162"/>
    </location>
</feature>
<sequence>MDYTRNLLGRLLRRGNNNAAVIGDEKSSRDWVGLVAAADLLNTSLSRLLDMSKEGRLPAYIKERYSIQDCYQQLKPQEVAQNYRKVFFAHADLSSLQMQMREESELENLRQQLEQERAAREAEALEQAKFHAIELERMRQQIRYADEETKYLRQRLEELEADKRVEFEDAMSIISELRDKAGNAEWLQAELDVLHEKHEAEKAAREAAERRAERAEAEAKPSHLLAIAALLEILKTPVEHPRPQGMNQEAIKAAILDGFPWRGLSDRNLQTIFAAANKAKADVE</sequence>
<keyword evidence="4" id="KW-1185">Reference proteome</keyword>
<dbReference type="RefSeq" id="WP_139231767.1">
    <property type="nucleotide sequence ID" value="NZ_FOKJ01000096.1"/>
</dbReference>
<keyword evidence="1" id="KW-0175">Coiled coil</keyword>
<evidence type="ECO:0000313" key="5">
    <source>
        <dbReference type="Proteomes" id="UP000199579"/>
    </source>
</evidence>
<proteinExistence type="predicted"/>
<dbReference type="Proteomes" id="UP000198861">
    <property type="component" value="Unassembled WGS sequence"/>
</dbReference>
<reference evidence="3 5" key="1">
    <citation type="submission" date="2016-10" db="EMBL/GenBank/DDBJ databases">
        <authorList>
            <person name="de Groot N.N."/>
        </authorList>
    </citation>
    <scope>NUCLEOTIDE SEQUENCE [LARGE SCALE GENOMIC DNA]</scope>
    <source>
        <strain evidence="3 5">DSM 381</strain>
    </source>
</reference>
<evidence type="ECO:0000313" key="3">
    <source>
        <dbReference type="EMBL" id="SFK75057.1"/>
    </source>
</evidence>
<evidence type="ECO:0000313" key="2">
    <source>
        <dbReference type="EMBL" id="SFB58273.1"/>
    </source>
</evidence>
<feature type="coiled-coil region" evidence="1">
    <location>
        <begin position="191"/>
        <end position="220"/>
    </location>
</feature>
<organism evidence="3 5">
    <name type="scientific">Azotobacter beijerinckii</name>
    <dbReference type="NCBI Taxonomy" id="170623"/>
    <lineage>
        <taxon>Bacteria</taxon>
        <taxon>Pseudomonadati</taxon>
        <taxon>Pseudomonadota</taxon>
        <taxon>Gammaproteobacteria</taxon>
        <taxon>Pseudomonadales</taxon>
        <taxon>Pseudomonadaceae</taxon>
        <taxon>Azotobacter</taxon>
    </lineage>
</organism>
<dbReference type="EMBL" id="FOSX01000021">
    <property type="protein sequence ID" value="SFK75057.1"/>
    <property type="molecule type" value="Genomic_DNA"/>
</dbReference>
<evidence type="ECO:0000256" key="1">
    <source>
        <dbReference type="SAM" id="Coils"/>
    </source>
</evidence>
<protein>
    <submittedName>
        <fullName evidence="3">Uncharacterized protein</fullName>
    </submittedName>
</protein>
<dbReference type="AlphaFoldDB" id="A0A1I4C3U0"/>
<dbReference type="EMBL" id="FOKJ01000096">
    <property type="protein sequence ID" value="SFB58273.1"/>
    <property type="molecule type" value="Genomic_DNA"/>
</dbReference>
<name>A0A1I4C3U0_9GAMM</name>
<dbReference type="Proteomes" id="UP000199579">
    <property type="component" value="Unassembled WGS sequence"/>
</dbReference>
<accession>A0A1I4C3U0</accession>
<reference evidence="2 4" key="2">
    <citation type="submission" date="2016-10" db="EMBL/GenBank/DDBJ databases">
        <authorList>
            <person name="Varghese N."/>
            <person name="Submissions S."/>
        </authorList>
    </citation>
    <scope>NUCLEOTIDE SEQUENCE [LARGE SCALE GENOMIC DNA]</scope>
    <source>
        <strain evidence="2 4">DSM 282</strain>
    </source>
</reference>
<gene>
    <name evidence="2" type="ORF">SAMN04244571_04004</name>
    <name evidence="3" type="ORF">SAMN04244574_01742</name>
</gene>
<evidence type="ECO:0000313" key="4">
    <source>
        <dbReference type="Proteomes" id="UP000198861"/>
    </source>
</evidence>